<feature type="signal peptide" evidence="1">
    <location>
        <begin position="1"/>
        <end position="22"/>
    </location>
</feature>
<dbReference type="EMBL" id="JAUSUU010000001">
    <property type="protein sequence ID" value="MDQ0333785.1"/>
    <property type="molecule type" value="Genomic_DNA"/>
</dbReference>
<evidence type="ECO:0000313" key="4">
    <source>
        <dbReference type="Proteomes" id="UP001138672"/>
    </source>
</evidence>
<feature type="chain" id="PRO_5040993684" description="Lipoprotein" evidence="1">
    <location>
        <begin position="23"/>
        <end position="286"/>
    </location>
</feature>
<comment type="caution">
    <text evidence="2">The sequence shown here is derived from an EMBL/GenBank/DDBJ whole genome shotgun (WGS) entry which is preliminary data.</text>
</comment>
<evidence type="ECO:0000313" key="5">
    <source>
        <dbReference type="Proteomes" id="UP001231587"/>
    </source>
</evidence>
<evidence type="ECO:0008006" key="6">
    <source>
        <dbReference type="Google" id="ProtNLM"/>
    </source>
</evidence>
<keyword evidence="5" id="KW-1185">Reference proteome</keyword>
<dbReference type="EMBL" id="JAGGJQ010000002">
    <property type="protein sequence ID" value="MBP1839008.1"/>
    <property type="molecule type" value="Genomic_DNA"/>
</dbReference>
<dbReference type="Proteomes" id="UP001138672">
    <property type="component" value="Unassembled WGS sequence"/>
</dbReference>
<reference evidence="2" key="1">
    <citation type="submission" date="2021-03" db="EMBL/GenBank/DDBJ databases">
        <title>Genomic Encyclopedia of Type Strains, Phase IV (KMG-IV): sequencing the most valuable type-strain genomes for metagenomic binning, comparative biology and taxonomic classification.</title>
        <authorList>
            <person name="Goeker M."/>
        </authorList>
    </citation>
    <scope>NUCLEOTIDE SEQUENCE</scope>
    <source>
        <strain evidence="2">DSM 15523</strain>
        <strain evidence="3 5">DSM 16476</strain>
    </source>
</reference>
<dbReference type="OrthoDB" id="1431695at2"/>
<evidence type="ECO:0000256" key="1">
    <source>
        <dbReference type="SAM" id="SignalP"/>
    </source>
</evidence>
<evidence type="ECO:0000313" key="3">
    <source>
        <dbReference type="EMBL" id="MDQ0333785.1"/>
    </source>
</evidence>
<dbReference type="RefSeq" id="WP_146035160.1">
    <property type="nucleotide sequence ID" value="NZ_JAGGJQ010000002.1"/>
</dbReference>
<organism evidence="2 4">
    <name type="scientific">Formosa algae</name>
    <dbReference type="NCBI Taxonomy" id="225843"/>
    <lineage>
        <taxon>Bacteria</taxon>
        <taxon>Pseudomonadati</taxon>
        <taxon>Bacteroidota</taxon>
        <taxon>Flavobacteriia</taxon>
        <taxon>Flavobacteriales</taxon>
        <taxon>Flavobacteriaceae</taxon>
        <taxon>Formosa</taxon>
    </lineage>
</organism>
<dbReference type="Proteomes" id="UP001231587">
    <property type="component" value="Unassembled WGS sequence"/>
</dbReference>
<name>A0A9X0YJE7_9FLAO</name>
<dbReference type="AlphaFoldDB" id="A0A9X0YJE7"/>
<sequence>MKNLLYICFVMLSVLSFTSCQETDTDTVVETEGEAGVLVNVSNYSSGALLGSPESGKELDEASIEFSESYLTLVVTKQSGDFSQGVESIQAYKSLNGGEEILIGSSESLPFSVEYTTIEEFVDGTGLDVADLRIGDSFSFIIKVVKTDGSVYTYNTSMGRFLLAINCSYDLNGTYTMTNSVCGSEVEVEISQNSDGTWYASTADGGLLQYCTTNTTLQNFGSFAVSCGGIVDASTTAGGPDYCEGGDYGIGCITGGTWDQETGILQMTHNDAFFGVGAYTSTYVRK</sequence>
<accession>A0A9X0YJE7</accession>
<keyword evidence="1" id="KW-0732">Signal</keyword>
<proteinExistence type="predicted"/>
<evidence type="ECO:0000313" key="2">
    <source>
        <dbReference type="EMBL" id="MBP1839008.1"/>
    </source>
</evidence>
<dbReference type="PROSITE" id="PS51257">
    <property type="entry name" value="PROKAR_LIPOPROTEIN"/>
    <property type="match status" value="1"/>
</dbReference>
<gene>
    <name evidence="2" type="ORF">J2Z56_000914</name>
    <name evidence="3" type="ORF">J2Z57_000207</name>
</gene>
<protein>
    <recommendedName>
        <fullName evidence="6">Lipoprotein</fullName>
    </recommendedName>
</protein>